<feature type="region of interest" description="Disordered" evidence="1">
    <location>
        <begin position="233"/>
        <end position="322"/>
    </location>
</feature>
<name>A0ABR2ZQ03_9AGAR</name>
<feature type="compositionally biased region" description="Low complexity" evidence="1">
    <location>
        <begin position="304"/>
        <end position="322"/>
    </location>
</feature>
<organism evidence="2 3">
    <name type="scientific">Marasmius tenuissimus</name>
    <dbReference type="NCBI Taxonomy" id="585030"/>
    <lineage>
        <taxon>Eukaryota</taxon>
        <taxon>Fungi</taxon>
        <taxon>Dikarya</taxon>
        <taxon>Basidiomycota</taxon>
        <taxon>Agaricomycotina</taxon>
        <taxon>Agaricomycetes</taxon>
        <taxon>Agaricomycetidae</taxon>
        <taxon>Agaricales</taxon>
        <taxon>Marasmiineae</taxon>
        <taxon>Marasmiaceae</taxon>
        <taxon>Marasmius</taxon>
    </lineage>
</organism>
<feature type="region of interest" description="Disordered" evidence="1">
    <location>
        <begin position="355"/>
        <end position="386"/>
    </location>
</feature>
<proteinExistence type="predicted"/>
<comment type="caution">
    <text evidence="2">The sequence shown here is derived from an EMBL/GenBank/DDBJ whole genome shotgun (WGS) entry which is preliminary data.</text>
</comment>
<keyword evidence="3" id="KW-1185">Reference proteome</keyword>
<feature type="compositionally biased region" description="Basic residues" evidence="1">
    <location>
        <begin position="364"/>
        <end position="382"/>
    </location>
</feature>
<feature type="compositionally biased region" description="Pro residues" evidence="1">
    <location>
        <begin position="274"/>
        <end position="283"/>
    </location>
</feature>
<gene>
    <name evidence="2" type="ORF">AAF712_009694</name>
</gene>
<evidence type="ECO:0000313" key="3">
    <source>
        <dbReference type="Proteomes" id="UP001437256"/>
    </source>
</evidence>
<accession>A0ABR2ZQ03</accession>
<feature type="compositionally biased region" description="Low complexity" evidence="1">
    <location>
        <begin position="262"/>
        <end position="273"/>
    </location>
</feature>
<evidence type="ECO:0000313" key="2">
    <source>
        <dbReference type="EMBL" id="KAL0063385.1"/>
    </source>
</evidence>
<feature type="compositionally biased region" description="Low complexity" evidence="1">
    <location>
        <begin position="284"/>
        <end position="296"/>
    </location>
</feature>
<feature type="compositionally biased region" description="Basic residues" evidence="1">
    <location>
        <begin position="242"/>
        <end position="252"/>
    </location>
</feature>
<feature type="region of interest" description="Disordered" evidence="1">
    <location>
        <begin position="448"/>
        <end position="493"/>
    </location>
</feature>
<dbReference type="EMBL" id="JBBXMP010000082">
    <property type="protein sequence ID" value="KAL0063385.1"/>
    <property type="molecule type" value="Genomic_DNA"/>
</dbReference>
<dbReference type="Proteomes" id="UP001437256">
    <property type="component" value="Unassembled WGS sequence"/>
</dbReference>
<feature type="compositionally biased region" description="Polar residues" evidence="1">
    <location>
        <begin position="452"/>
        <end position="493"/>
    </location>
</feature>
<evidence type="ECO:0000256" key="1">
    <source>
        <dbReference type="SAM" id="MobiDB-lite"/>
    </source>
</evidence>
<protein>
    <submittedName>
        <fullName evidence="2">Uncharacterized protein</fullName>
    </submittedName>
</protein>
<reference evidence="2 3" key="1">
    <citation type="submission" date="2024-05" db="EMBL/GenBank/DDBJ databases">
        <title>A draft genome resource for the thread blight pathogen Marasmius tenuissimus strain MS-2.</title>
        <authorList>
            <person name="Yulfo-Soto G.E."/>
            <person name="Baruah I.K."/>
            <person name="Amoako-Attah I."/>
            <person name="Bukari Y."/>
            <person name="Meinhardt L.W."/>
            <person name="Bailey B.A."/>
            <person name="Cohen S.P."/>
        </authorList>
    </citation>
    <scope>NUCLEOTIDE SEQUENCE [LARGE SCALE GENOMIC DNA]</scope>
    <source>
        <strain evidence="2 3">MS-2</strain>
    </source>
</reference>
<sequence length="493" mass="51418">MITPEIVNQVNQAASTNPTLANLLQVAANGQASPDQLKTLGLTIQSLASPSAPAYPFPGLAPLPIPSSSSGPTLTLAPAGIEGMVFPTASTSSNNAEDASSSPSFDIIIEFRENNTERWLLPRGISSVSAHENSATLTVTALLPFSKSTGTAATTSSEETEDRLVEFQLANAPFTIHDSLRRWAGGEGRSKENQAALEKAKAAPGRTFLSYEISDDPSLLGQLQAVTAPPYTLKSIKPTSTHPRRTATKRKQPPSTKEKDPIPLIIIPPSAHAAPPPTIPTPPSTAQATSTPAVASPGPPSIPSTPSAIHTSTPAAPNTTPTPVITPTTIASTSGSALTFSIAPNSPLNPTMFAPSPTTFIHQNTKKPRQSRQPKQAKKSKLKSPPPVIRCLSCGQTDVPLLLGGRFCRPCVEGGRANPDIPQAPLMRSAVQTQTTQMMPVYVPKVQPKPSPLSSATGSVGSATDQQASGTALATQLTTNVGTGTDSDVQMEW</sequence>